<organism evidence="1 2">
    <name type="scientific">Sphingobium quisquiliarum P25</name>
    <dbReference type="NCBI Taxonomy" id="1329909"/>
    <lineage>
        <taxon>Bacteria</taxon>
        <taxon>Pseudomonadati</taxon>
        <taxon>Pseudomonadota</taxon>
        <taxon>Alphaproteobacteria</taxon>
        <taxon>Sphingomonadales</taxon>
        <taxon>Sphingomonadaceae</taxon>
        <taxon>Sphingobium</taxon>
    </lineage>
</organism>
<evidence type="ECO:0000313" key="2">
    <source>
        <dbReference type="Proteomes" id="UP000015525"/>
    </source>
</evidence>
<dbReference type="AlphaFoldDB" id="T0G6U3"/>
<comment type="caution">
    <text evidence="1">The sequence shown here is derived from an EMBL/GenBank/DDBJ whole genome shotgun (WGS) entry which is preliminary data.</text>
</comment>
<dbReference type="EMBL" id="ATHO01000165">
    <property type="protein sequence ID" value="EQA99490.1"/>
    <property type="molecule type" value="Genomic_DNA"/>
</dbReference>
<gene>
    <name evidence="1" type="ORF">L288_19525</name>
</gene>
<proteinExistence type="predicted"/>
<dbReference type="Proteomes" id="UP000015525">
    <property type="component" value="Unassembled WGS sequence"/>
</dbReference>
<protein>
    <submittedName>
        <fullName evidence="1">Uncharacterized protein</fullName>
    </submittedName>
</protein>
<sequence length="89" mass="9725">MYRAAELTSLAGFRYFQIINQKGSQMYMGIGWGPATIRGPGGAELTIIAVNDPAAPQTCLAKQPELCTTLDAQETMDKIKPYLVFPESK</sequence>
<reference evidence="1 2" key="1">
    <citation type="journal article" date="2013" name="Genome Announc.">
        <title>Draft Genome Sequence of Sphingobium quisquiliarum Strain P25T, a Novel Hexachlorocyclohexane (HCH)-Degrading Bacterium Isolated from an HCH Dumpsite.</title>
        <authorList>
            <person name="Kumar Singh A."/>
            <person name="Sangwan N."/>
            <person name="Sharma A."/>
            <person name="Gupta V."/>
            <person name="Khurana J.P."/>
            <person name="Lal R."/>
        </authorList>
    </citation>
    <scope>NUCLEOTIDE SEQUENCE [LARGE SCALE GENOMIC DNA]</scope>
    <source>
        <strain evidence="1 2">P25</strain>
    </source>
</reference>
<evidence type="ECO:0000313" key="1">
    <source>
        <dbReference type="EMBL" id="EQA99490.1"/>
    </source>
</evidence>
<name>T0G6U3_9SPHN</name>
<accession>T0G6U3</accession>
<keyword evidence="2" id="KW-1185">Reference proteome</keyword>